<dbReference type="InterPro" id="IPR052171">
    <property type="entry name" value="NHEJ_LigD"/>
</dbReference>
<gene>
    <name evidence="2" type="ORF">SAMN05444365_10269</name>
</gene>
<dbReference type="CDD" id="cd04861">
    <property type="entry name" value="LigD_Pol_like"/>
    <property type="match status" value="1"/>
</dbReference>
<dbReference type="NCBIfam" id="TIGR02778">
    <property type="entry name" value="ligD_pol"/>
    <property type="match status" value="1"/>
</dbReference>
<dbReference type="Proteomes" id="UP000242415">
    <property type="component" value="Unassembled WGS sequence"/>
</dbReference>
<organism evidence="2 3">
    <name type="scientific">Micromonospora pattaloongensis</name>
    <dbReference type="NCBI Taxonomy" id="405436"/>
    <lineage>
        <taxon>Bacteria</taxon>
        <taxon>Bacillati</taxon>
        <taxon>Actinomycetota</taxon>
        <taxon>Actinomycetes</taxon>
        <taxon>Micromonosporales</taxon>
        <taxon>Micromonosporaceae</taxon>
        <taxon>Micromonospora</taxon>
    </lineage>
</organism>
<evidence type="ECO:0000259" key="1">
    <source>
        <dbReference type="Pfam" id="PF21686"/>
    </source>
</evidence>
<dbReference type="Pfam" id="PF21686">
    <property type="entry name" value="LigD_Prim-Pol"/>
    <property type="match status" value="1"/>
</dbReference>
<dbReference type="RefSeq" id="WP_091552829.1">
    <property type="nucleotide sequence ID" value="NZ_FNPH01000002.1"/>
</dbReference>
<dbReference type="EMBL" id="FNPH01000002">
    <property type="protein sequence ID" value="SDY38017.1"/>
    <property type="molecule type" value="Genomic_DNA"/>
</dbReference>
<reference evidence="3" key="1">
    <citation type="submission" date="2016-10" db="EMBL/GenBank/DDBJ databases">
        <authorList>
            <person name="Varghese N."/>
            <person name="Submissions S."/>
        </authorList>
    </citation>
    <scope>NUCLEOTIDE SEQUENCE [LARGE SCALE GENOMIC DNA]</scope>
    <source>
        <strain evidence="3">DSM 45245</strain>
    </source>
</reference>
<dbReference type="InterPro" id="IPR014145">
    <property type="entry name" value="LigD_pol_dom"/>
</dbReference>
<dbReference type="PANTHER" id="PTHR42705">
    <property type="entry name" value="BIFUNCTIONAL NON-HOMOLOGOUS END JOINING PROTEIN LIGD"/>
    <property type="match status" value="1"/>
</dbReference>
<feature type="domain" description="DNA ligase D polymerase" evidence="1">
    <location>
        <begin position="31"/>
        <end position="286"/>
    </location>
</feature>
<evidence type="ECO:0000313" key="3">
    <source>
        <dbReference type="Proteomes" id="UP000242415"/>
    </source>
</evidence>
<keyword evidence="3" id="KW-1185">Reference proteome</keyword>
<dbReference type="AlphaFoldDB" id="A0A1H3JDS7"/>
<accession>A0A1H3JDS7</accession>
<evidence type="ECO:0000313" key="2">
    <source>
        <dbReference type="EMBL" id="SDY38017.1"/>
    </source>
</evidence>
<sequence>MDDELTVSVGARRLRVSSLERVLYPETGFSKAELIDYYTAVADVVLPHVRGHAITLHRYPSGVGGPHFYQTRCPPHPDWVRTATLHFPKTGKTFEAPVLDDVAALVWAANLATIELHPFLACAERIDHPTQLVFDLDPGPPAGFGQACAVALELRGMLAEVGLRAWPKTSGLKGLHLHVPLDGAATYAQTKAFARAVAATLARAAPGRVVDRMARALRAGKVFIDWSQNDAGKSTVAPYSLRGGARPTVAAPISWEDVADAAERDRPPPGYGPAAVRRRLAERGDLLAPLLATRQRLPS</sequence>
<proteinExistence type="predicted"/>
<dbReference type="OrthoDB" id="9802472at2"/>
<name>A0A1H3JDS7_9ACTN</name>
<dbReference type="STRING" id="405436.SAMN05444365_10269"/>
<dbReference type="PANTHER" id="PTHR42705:SF2">
    <property type="entry name" value="BIFUNCTIONAL NON-HOMOLOGOUS END JOINING PROTEIN LIGD"/>
    <property type="match status" value="1"/>
</dbReference>
<protein>
    <submittedName>
        <fullName evidence="2">Bifunctional non-homologous end joining protein LigD</fullName>
    </submittedName>
</protein>
<dbReference type="Gene3D" id="3.90.920.10">
    <property type="entry name" value="DNA primase, PRIM domain"/>
    <property type="match status" value="1"/>
</dbReference>